<dbReference type="Proteomes" id="UP000243333">
    <property type="component" value="Unassembled WGS sequence"/>
</dbReference>
<keyword evidence="2" id="KW-1185">Reference proteome</keyword>
<accession>A0A1G7IPQ9</accession>
<protein>
    <submittedName>
        <fullName evidence="1">Uncharacterized protein</fullName>
    </submittedName>
</protein>
<sequence>MIEEYKLEVPEFASLRQENCPCNTDGPCSECCNKGQNATCNIATGRTVPGNVPNHPGPNCCCHDICVEEVTHICTHVVNVDIPYPPVGRCRINLPQGVTFPTLTPNEVCQVVITCAEEELDASCQAINVQVGIMIICQSGQCAVALPTCIRFTCDFSNTFDFATCTGVPNAAAMREIISKTDGSCIKAVLRAQVNATGDRIELRGKIIDKLWRHENLWVMAVQPYPEIENFAQFTVKSEFTTFSHNFPLCNNIACPTCP</sequence>
<gene>
    <name evidence="1" type="ORF">SAMN05660235_00574</name>
</gene>
<organism evidence="1 2">
    <name type="scientific">Sporolituus thermophilus DSM 23256</name>
    <dbReference type="NCBI Taxonomy" id="1123285"/>
    <lineage>
        <taxon>Bacteria</taxon>
        <taxon>Bacillati</taxon>
        <taxon>Bacillota</taxon>
        <taxon>Negativicutes</taxon>
        <taxon>Selenomonadales</taxon>
        <taxon>Sporomusaceae</taxon>
        <taxon>Sporolituus</taxon>
    </lineage>
</organism>
<dbReference type="OrthoDB" id="2440705at2"/>
<proteinExistence type="predicted"/>
<evidence type="ECO:0000313" key="2">
    <source>
        <dbReference type="Proteomes" id="UP000243333"/>
    </source>
</evidence>
<name>A0A1G7IPQ9_9FIRM</name>
<dbReference type="STRING" id="1123285.SAMN05660235_00574"/>
<dbReference type="AlphaFoldDB" id="A0A1G7IPQ9"/>
<dbReference type="EMBL" id="FNBU01000003">
    <property type="protein sequence ID" value="SDF14603.1"/>
    <property type="molecule type" value="Genomic_DNA"/>
</dbReference>
<dbReference type="RefSeq" id="WP_093687930.1">
    <property type="nucleotide sequence ID" value="NZ_FNBU01000003.1"/>
</dbReference>
<reference evidence="2" key="1">
    <citation type="submission" date="2016-10" db="EMBL/GenBank/DDBJ databases">
        <authorList>
            <person name="Varghese N."/>
            <person name="Submissions S."/>
        </authorList>
    </citation>
    <scope>NUCLEOTIDE SEQUENCE [LARGE SCALE GENOMIC DNA]</scope>
    <source>
        <strain evidence="2">DSM 23256</strain>
    </source>
</reference>
<evidence type="ECO:0000313" key="1">
    <source>
        <dbReference type="EMBL" id="SDF14603.1"/>
    </source>
</evidence>